<dbReference type="EMBL" id="QNBE01000023">
    <property type="protein sequence ID" value="RKX70907.1"/>
    <property type="molecule type" value="Genomic_DNA"/>
</dbReference>
<dbReference type="GO" id="GO:0016787">
    <property type="term" value="F:hydrolase activity"/>
    <property type="evidence" value="ECO:0007669"/>
    <property type="project" value="UniProtKB-KW"/>
</dbReference>
<dbReference type="InterPro" id="IPR006674">
    <property type="entry name" value="HD_domain"/>
</dbReference>
<name>A0A660SJI7_UNCW3</name>
<accession>A0A660SJI7</accession>
<dbReference type="PANTHER" id="PTHR38659:SF1">
    <property type="entry name" value="METAL DEPENDENT PHOSPHOHYDROLASE"/>
    <property type="match status" value="1"/>
</dbReference>
<dbReference type="PANTHER" id="PTHR38659">
    <property type="entry name" value="METAL-DEPENDENT PHOSPHOHYDROLASE"/>
    <property type="match status" value="1"/>
</dbReference>
<sequence length="184" mass="20673">MNREEALRLIKEKVHKENLIKHMIAVEACMRRLAAHFGADEEKWGLAGLIHDLDYEETKDDPSRHGLVTGEILRGLGVDPEIIYAIEAHPGHKRPRSKLDWALFSVDPTTGLIVASALMHPSKDLGQVDTDFVMRRFKEKRFAMGANREQIKACSMLGLKINDFITLCLEGMRKVADELGLGGE</sequence>
<dbReference type="InterPro" id="IPR006675">
    <property type="entry name" value="HDIG_dom"/>
</dbReference>
<protein>
    <submittedName>
        <fullName evidence="2">Phosphohydrolase</fullName>
    </submittedName>
</protein>
<proteinExistence type="predicted"/>
<comment type="caution">
    <text evidence="2">The sequence shown here is derived from an EMBL/GenBank/DDBJ whole genome shotgun (WGS) entry which is preliminary data.</text>
</comment>
<reference evidence="2 3" key="1">
    <citation type="submission" date="2018-06" db="EMBL/GenBank/DDBJ databases">
        <title>Extensive metabolic versatility and redundancy in microbially diverse, dynamic hydrothermal sediments.</title>
        <authorList>
            <person name="Dombrowski N."/>
            <person name="Teske A."/>
            <person name="Baker B.J."/>
        </authorList>
    </citation>
    <scope>NUCLEOTIDE SEQUENCE [LARGE SCALE GENOMIC DNA]</scope>
    <source>
        <strain evidence="2">B36_G15</strain>
    </source>
</reference>
<dbReference type="NCBIfam" id="TIGR00277">
    <property type="entry name" value="HDIG"/>
    <property type="match status" value="1"/>
</dbReference>
<evidence type="ECO:0000259" key="1">
    <source>
        <dbReference type="Pfam" id="PF01966"/>
    </source>
</evidence>
<organism evidence="2 3">
    <name type="scientific">candidate division WOR-3 bacterium</name>
    <dbReference type="NCBI Taxonomy" id="2052148"/>
    <lineage>
        <taxon>Bacteria</taxon>
        <taxon>Bacteria division WOR-3</taxon>
    </lineage>
</organism>
<feature type="domain" description="HD" evidence="1">
    <location>
        <begin position="20"/>
        <end position="95"/>
    </location>
</feature>
<gene>
    <name evidence="2" type="ORF">DRP53_03400</name>
</gene>
<dbReference type="Gene3D" id="1.10.3210.10">
    <property type="entry name" value="Hypothetical protein af1432"/>
    <property type="match status" value="1"/>
</dbReference>
<keyword evidence="2" id="KW-0378">Hydrolase</keyword>
<dbReference type="AlphaFoldDB" id="A0A660SJI7"/>
<dbReference type="SUPFAM" id="SSF109604">
    <property type="entry name" value="HD-domain/PDEase-like"/>
    <property type="match status" value="1"/>
</dbReference>
<evidence type="ECO:0000313" key="2">
    <source>
        <dbReference type="EMBL" id="RKX70907.1"/>
    </source>
</evidence>
<dbReference type="Pfam" id="PF01966">
    <property type="entry name" value="HD"/>
    <property type="match status" value="1"/>
</dbReference>
<evidence type="ECO:0000313" key="3">
    <source>
        <dbReference type="Proteomes" id="UP000268469"/>
    </source>
</evidence>
<dbReference type="Proteomes" id="UP000268469">
    <property type="component" value="Unassembled WGS sequence"/>
</dbReference>